<reference evidence="2 3" key="1">
    <citation type="submission" date="2021-03" db="EMBL/GenBank/DDBJ databases">
        <title>Genomic Encyclopedia of Type Strains, Phase IV (KMG-IV): sequencing the most valuable type-strain genomes for metagenomic binning, comparative biology and taxonomic classification.</title>
        <authorList>
            <person name="Goeker M."/>
        </authorList>
    </citation>
    <scope>NUCLEOTIDE SEQUENCE [LARGE SCALE GENOMIC DNA]</scope>
    <source>
        <strain evidence="2 3">DSM 26806</strain>
    </source>
</reference>
<dbReference type="EMBL" id="JAGGLD010000001">
    <property type="protein sequence ID" value="MBP2000333.1"/>
    <property type="molecule type" value="Genomic_DNA"/>
</dbReference>
<dbReference type="InterPro" id="IPR007138">
    <property type="entry name" value="ABM_dom"/>
</dbReference>
<evidence type="ECO:0000313" key="2">
    <source>
        <dbReference type="EMBL" id="MBP2000333.1"/>
    </source>
</evidence>
<name>A0ABS4JF55_9BACL</name>
<keyword evidence="2" id="KW-0560">Oxidoreductase</keyword>
<dbReference type="InterPro" id="IPR011008">
    <property type="entry name" value="Dimeric_a/b-barrel"/>
</dbReference>
<keyword evidence="3" id="KW-1185">Reference proteome</keyword>
<comment type="caution">
    <text evidence="2">The sequence shown here is derived from an EMBL/GenBank/DDBJ whole genome shotgun (WGS) entry which is preliminary data.</text>
</comment>
<organism evidence="2 3">
    <name type="scientific">Paenibacillus shirakamiensis</name>
    <dbReference type="NCBI Taxonomy" id="1265935"/>
    <lineage>
        <taxon>Bacteria</taxon>
        <taxon>Bacillati</taxon>
        <taxon>Bacillota</taxon>
        <taxon>Bacilli</taxon>
        <taxon>Bacillales</taxon>
        <taxon>Paenibacillaceae</taxon>
        <taxon>Paenibacillus</taxon>
    </lineage>
</organism>
<dbReference type="GO" id="GO:0004497">
    <property type="term" value="F:monooxygenase activity"/>
    <property type="evidence" value="ECO:0007669"/>
    <property type="project" value="UniProtKB-KW"/>
</dbReference>
<sequence>MVLEVAILRVRLGLVEQFEENFRLASPIIASIEGYQSHELRRCIEDDHKYILLVKWDSMESHTIGFRESEGYQEWKRLLHHFYDPFPVVEHFTLI</sequence>
<accession>A0ABS4JF55</accession>
<gene>
    <name evidence="2" type="ORF">J2Z69_001352</name>
</gene>
<dbReference type="RefSeq" id="WP_209860571.1">
    <property type="nucleotide sequence ID" value="NZ_JAGGLD010000001.1"/>
</dbReference>
<keyword evidence="2" id="KW-0503">Monooxygenase</keyword>
<dbReference type="Proteomes" id="UP001519288">
    <property type="component" value="Unassembled WGS sequence"/>
</dbReference>
<feature type="domain" description="ABM" evidence="1">
    <location>
        <begin position="2"/>
        <end position="92"/>
    </location>
</feature>
<dbReference type="Pfam" id="PF03992">
    <property type="entry name" value="ABM"/>
    <property type="match status" value="1"/>
</dbReference>
<dbReference type="SUPFAM" id="SSF54909">
    <property type="entry name" value="Dimeric alpha+beta barrel"/>
    <property type="match status" value="1"/>
</dbReference>
<dbReference type="PROSITE" id="PS51725">
    <property type="entry name" value="ABM"/>
    <property type="match status" value="1"/>
</dbReference>
<proteinExistence type="predicted"/>
<evidence type="ECO:0000259" key="1">
    <source>
        <dbReference type="PROSITE" id="PS51725"/>
    </source>
</evidence>
<evidence type="ECO:0000313" key="3">
    <source>
        <dbReference type="Proteomes" id="UP001519288"/>
    </source>
</evidence>
<dbReference type="Gene3D" id="3.30.70.100">
    <property type="match status" value="1"/>
</dbReference>
<protein>
    <submittedName>
        <fullName evidence="2">Heme-degrading monooxygenase HmoA</fullName>
    </submittedName>
</protein>